<keyword evidence="1" id="KW-0677">Repeat</keyword>
<dbReference type="RefSeq" id="WP_145247012.1">
    <property type="nucleotide sequence ID" value="NZ_CP036278.1"/>
</dbReference>
<dbReference type="Proteomes" id="UP000315750">
    <property type="component" value="Chromosome"/>
</dbReference>
<dbReference type="SUPFAM" id="SSF48452">
    <property type="entry name" value="TPR-like"/>
    <property type="match status" value="2"/>
</dbReference>
<dbReference type="Gene3D" id="1.25.40.10">
    <property type="entry name" value="Tetratricopeptide repeat domain"/>
    <property type="match status" value="2"/>
</dbReference>
<dbReference type="InterPro" id="IPR011990">
    <property type="entry name" value="TPR-like_helical_dom_sf"/>
</dbReference>
<keyword evidence="2 3" id="KW-0802">TPR repeat</keyword>
<dbReference type="KEGG" id="amuc:Pan181_24520"/>
<name>A0A518ANE2_9BACT</name>
<feature type="repeat" description="TPR" evidence="3">
    <location>
        <begin position="264"/>
        <end position="297"/>
    </location>
</feature>
<dbReference type="EMBL" id="CP036278">
    <property type="protein sequence ID" value="QDU56244.1"/>
    <property type="molecule type" value="Genomic_DNA"/>
</dbReference>
<dbReference type="InterPro" id="IPR051685">
    <property type="entry name" value="Ycf3/AcsC/BcsC/TPR_MFPF"/>
</dbReference>
<dbReference type="PANTHER" id="PTHR44943:SF8">
    <property type="entry name" value="TPR REPEAT-CONTAINING PROTEIN MJ0263"/>
    <property type="match status" value="1"/>
</dbReference>
<keyword evidence="6" id="KW-1185">Reference proteome</keyword>
<feature type="repeat" description="TPR" evidence="3">
    <location>
        <begin position="147"/>
        <end position="180"/>
    </location>
</feature>
<sequence length="483" mass="53986">MSAAKVITAATRQRLQQLFEHGKKSLEKGDHEYAHTLFAQCVAEDPTNLVYLQHLRSNLAKKHGEAKKSSLFGGLNRKLSSSRSALVKAKTKGEWEAAFTAGCEALDHGPNDPATLIELADAVHTLGSSECQLFYLKWALDANPKHEQANRDAADALAAVGQFEQAIVCLKRVLELKPNDKDLERKISRMSVEQTIQKGGYNEELLRPGVSQSATLDENATAAIKASPAGPHHDEPQTPAEPEETPESREQDLLDRIRLYPAELSHYKDLADLYNSVDRLKDAERVLTKALTVSPGDLDTRERLEDTRLRRMRQQVDVANRRATDEPSPESKALAKKMLAQANQVELEVYAARAERNPANLNYQFELAMRLKRAGKFREAIKSFQVAREDTRRLSDTQLHLGECFQKIEQFRLAMSSYEAAVQAAGDANPEQLKLARYRAGVLAMGMGELEKAEKHLTEIAAADFSYRDVADRLDKLSQMRNT</sequence>
<dbReference type="PANTHER" id="PTHR44943">
    <property type="entry name" value="CELLULOSE SYNTHASE OPERON PROTEIN C"/>
    <property type="match status" value="1"/>
</dbReference>
<protein>
    <submittedName>
        <fullName evidence="5">Tetratricopeptide repeat protein</fullName>
    </submittedName>
</protein>
<evidence type="ECO:0000256" key="2">
    <source>
        <dbReference type="ARBA" id="ARBA00022803"/>
    </source>
</evidence>
<dbReference type="InterPro" id="IPR019734">
    <property type="entry name" value="TPR_rpt"/>
</dbReference>
<dbReference type="SMART" id="SM00028">
    <property type="entry name" value="TPR"/>
    <property type="match status" value="3"/>
</dbReference>
<evidence type="ECO:0000256" key="3">
    <source>
        <dbReference type="PROSITE-ProRule" id="PRU00339"/>
    </source>
</evidence>
<organism evidence="5 6">
    <name type="scientific">Aeoliella mucimassa</name>
    <dbReference type="NCBI Taxonomy" id="2527972"/>
    <lineage>
        <taxon>Bacteria</taxon>
        <taxon>Pseudomonadati</taxon>
        <taxon>Planctomycetota</taxon>
        <taxon>Planctomycetia</taxon>
        <taxon>Pirellulales</taxon>
        <taxon>Lacipirellulaceae</taxon>
        <taxon>Aeoliella</taxon>
    </lineage>
</organism>
<dbReference type="AlphaFoldDB" id="A0A518ANE2"/>
<evidence type="ECO:0000313" key="6">
    <source>
        <dbReference type="Proteomes" id="UP000315750"/>
    </source>
</evidence>
<feature type="region of interest" description="Disordered" evidence="4">
    <location>
        <begin position="226"/>
        <end position="250"/>
    </location>
</feature>
<dbReference type="Pfam" id="PF14559">
    <property type="entry name" value="TPR_19"/>
    <property type="match status" value="1"/>
</dbReference>
<evidence type="ECO:0000313" key="5">
    <source>
        <dbReference type="EMBL" id="QDU56244.1"/>
    </source>
</evidence>
<gene>
    <name evidence="5" type="ORF">Pan181_24520</name>
</gene>
<dbReference type="OrthoDB" id="212218at2"/>
<reference evidence="5 6" key="1">
    <citation type="submission" date="2019-02" db="EMBL/GenBank/DDBJ databases">
        <title>Deep-cultivation of Planctomycetes and their phenomic and genomic characterization uncovers novel biology.</title>
        <authorList>
            <person name="Wiegand S."/>
            <person name="Jogler M."/>
            <person name="Boedeker C."/>
            <person name="Pinto D."/>
            <person name="Vollmers J."/>
            <person name="Rivas-Marin E."/>
            <person name="Kohn T."/>
            <person name="Peeters S.H."/>
            <person name="Heuer A."/>
            <person name="Rast P."/>
            <person name="Oberbeckmann S."/>
            <person name="Bunk B."/>
            <person name="Jeske O."/>
            <person name="Meyerdierks A."/>
            <person name="Storesund J.E."/>
            <person name="Kallscheuer N."/>
            <person name="Luecker S."/>
            <person name="Lage O.M."/>
            <person name="Pohl T."/>
            <person name="Merkel B.J."/>
            <person name="Hornburger P."/>
            <person name="Mueller R.-W."/>
            <person name="Bruemmer F."/>
            <person name="Labrenz M."/>
            <person name="Spormann A.M."/>
            <person name="Op den Camp H."/>
            <person name="Overmann J."/>
            <person name="Amann R."/>
            <person name="Jetten M.S.M."/>
            <person name="Mascher T."/>
            <person name="Medema M.H."/>
            <person name="Devos D.P."/>
            <person name="Kaster A.-K."/>
            <person name="Ovreas L."/>
            <person name="Rohde M."/>
            <person name="Galperin M.Y."/>
            <person name="Jogler C."/>
        </authorList>
    </citation>
    <scope>NUCLEOTIDE SEQUENCE [LARGE SCALE GENOMIC DNA]</scope>
    <source>
        <strain evidence="5 6">Pan181</strain>
    </source>
</reference>
<proteinExistence type="predicted"/>
<dbReference type="PROSITE" id="PS50005">
    <property type="entry name" value="TPR"/>
    <property type="match status" value="2"/>
</dbReference>
<evidence type="ECO:0000256" key="1">
    <source>
        <dbReference type="ARBA" id="ARBA00022737"/>
    </source>
</evidence>
<evidence type="ECO:0000256" key="4">
    <source>
        <dbReference type="SAM" id="MobiDB-lite"/>
    </source>
</evidence>
<accession>A0A518ANE2</accession>